<reference evidence="2" key="2">
    <citation type="submission" date="2015-01" db="EMBL/GenBank/DDBJ databases">
        <title>Evolutionary Origins and Diversification of the Mycorrhizal Mutualists.</title>
        <authorList>
            <consortium name="DOE Joint Genome Institute"/>
            <consortium name="Mycorrhizal Genomics Consortium"/>
            <person name="Kohler A."/>
            <person name="Kuo A."/>
            <person name="Nagy L.G."/>
            <person name="Floudas D."/>
            <person name="Copeland A."/>
            <person name="Barry K.W."/>
            <person name="Cichocki N."/>
            <person name="Veneault-Fourrey C."/>
            <person name="LaButti K."/>
            <person name="Lindquist E.A."/>
            <person name="Lipzen A."/>
            <person name="Lundell T."/>
            <person name="Morin E."/>
            <person name="Murat C."/>
            <person name="Riley R."/>
            <person name="Ohm R."/>
            <person name="Sun H."/>
            <person name="Tunlid A."/>
            <person name="Henrissat B."/>
            <person name="Grigoriev I.V."/>
            <person name="Hibbett D.S."/>
            <person name="Martin F."/>
        </authorList>
    </citation>
    <scope>NUCLEOTIDE SEQUENCE [LARGE SCALE GENOMIC DNA]</scope>
    <source>
        <strain evidence="2">441</strain>
    </source>
</reference>
<dbReference type="EMBL" id="KN833755">
    <property type="protein sequence ID" value="KIK21093.1"/>
    <property type="molecule type" value="Genomic_DNA"/>
</dbReference>
<sequence>IDIHQDKEGDAVTVTFEPPRSRVSVEIHWHRLIVSSKSHNVRFHEVSGNTVREGSLGKFSRFLQLPVDAKVRSSTRWCERAVLMEISNETVDRNDGVYWHAFVSTVFMSIRSPRLKEWIPHCHVDQWVGGTSYEKGHVAPNKRFLVSEYSLDFCVPCC</sequence>
<dbReference type="STRING" id="765257.A0A0C9ZMR7"/>
<dbReference type="Proteomes" id="UP000054018">
    <property type="component" value="Unassembled WGS sequence"/>
</dbReference>
<name>A0A0C9ZMR7_9AGAM</name>
<keyword evidence="2" id="KW-1185">Reference proteome</keyword>
<reference evidence="1 2" key="1">
    <citation type="submission" date="2014-04" db="EMBL/GenBank/DDBJ databases">
        <authorList>
            <consortium name="DOE Joint Genome Institute"/>
            <person name="Kuo A."/>
            <person name="Kohler A."/>
            <person name="Costa M.D."/>
            <person name="Nagy L.G."/>
            <person name="Floudas D."/>
            <person name="Copeland A."/>
            <person name="Barry K.W."/>
            <person name="Cichocki N."/>
            <person name="Veneault-Fourrey C."/>
            <person name="LaButti K."/>
            <person name="Lindquist E.A."/>
            <person name="Lipzen A."/>
            <person name="Lundell T."/>
            <person name="Morin E."/>
            <person name="Murat C."/>
            <person name="Sun H."/>
            <person name="Tunlid A."/>
            <person name="Henrissat B."/>
            <person name="Grigoriev I.V."/>
            <person name="Hibbett D.S."/>
            <person name="Martin F."/>
            <person name="Nordberg H.P."/>
            <person name="Cantor M.N."/>
            <person name="Hua S.X."/>
        </authorList>
    </citation>
    <scope>NUCLEOTIDE SEQUENCE [LARGE SCALE GENOMIC DNA]</scope>
    <source>
        <strain evidence="1 2">441</strain>
    </source>
</reference>
<dbReference type="HOGENOM" id="CLU_1673476_0_0_1"/>
<gene>
    <name evidence="1" type="ORF">PISMIDRAFT_104589</name>
</gene>
<accession>A0A0C9ZMR7</accession>
<feature type="non-terminal residue" evidence="1">
    <location>
        <position position="1"/>
    </location>
</feature>
<evidence type="ECO:0000313" key="1">
    <source>
        <dbReference type="EMBL" id="KIK21093.1"/>
    </source>
</evidence>
<proteinExistence type="predicted"/>
<dbReference type="OrthoDB" id="1431247at2759"/>
<evidence type="ECO:0000313" key="2">
    <source>
        <dbReference type="Proteomes" id="UP000054018"/>
    </source>
</evidence>
<organism evidence="1 2">
    <name type="scientific">Pisolithus microcarpus 441</name>
    <dbReference type="NCBI Taxonomy" id="765257"/>
    <lineage>
        <taxon>Eukaryota</taxon>
        <taxon>Fungi</taxon>
        <taxon>Dikarya</taxon>
        <taxon>Basidiomycota</taxon>
        <taxon>Agaricomycotina</taxon>
        <taxon>Agaricomycetes</taxon>
        <taxon>Agaricomycetidae</taxon>
        <taxon>Boletales</taxon>
        <taxon>Sclerodermatineae</taxon>
        <taxon>Pisolithaceae</taxon>
        <taxon>Pisolithus</taxon>
    </lineage>
</organism>
<dbReference type="AlphaFoldDB" id="A0A0C9ZMR7"/>
<dbReference type="CDD" id="cd06464">
    <property type="entry name" value="ACD_sHsps-like"/>
    <property type="match status" value="1"/>
</dbReference>
<protein>
    <submittedName>
        <fullName evidence="1">Unplaced genomic scaffold scaffold_71, whole genome shotgun sequence</fullName>
    </submittedName>
</protein>